<dbReference type="AlphaFoldDB" id="A0A0F8WM50"/>
<reference evidence="1" key="1">
    <citation type="journal article" date="2015" name="Nature">
        <title>Complex archaea that bridge the gap between prokaryotes and eukaryotes.</title>
        <authorList>
            <person name="Spang A."/>
            <person name="Saw J.H."/>
            <person name="Jorgensen S.L."/>
            <person name="Zaremba-Niedzwiedzka K."/>
            <person name="Martijn J."/>
            <person name="Lind A.E."/>
            <person name="van Eijk R."/>
            <person name="Schleper C."/>
            <person name="Guy L."/>
            <person name="Ettema T.J."/>
        </authorList>
    </citation>
    <scope>NUCLEOTIDE SEQUENCE</scope>
</reference>
<dbReference type="EMBL" id="LAZR01064305">
    <property type="protein sequence ID" value="KKK57778.1"/>
    <property type="molecule type" value="Genomic_DNA"/>
</dbReference>
<name>A0A0F8WM50_9ZZZZ</name>
<proteinExistence type="predicted"/>
<gene>
    <name evidence="1" type="ORF">LCGC14_3051060</name>
</gene>
<evidence type="ECO:0000313" key="1">
    <source>
        <dbReference type="EMBL" id="KKK57778.1"/>
    </source>
</evidence>
<organism evidence="1">
    <name type="scientific">marine sediment metagenome</name>
    <dbReference type="NCBI Taxonomy" id="412755"/>
    <lineage>
        <taxon>unclassified sequences</taxon>
        <taxon>metagenomes</taxon>
        <taxon>ecological metagenomes</taxon>
    </lineage>
</organism>
<comment type="caution">
    <text evidence="1">The sequence shown here is derived from an EMBL/GenBank/DDBJ whole genome shotgun (WGS) entry which is preliminary data.</text>
</comment>
<sequence>MAQLKCLNTCYMETGIKPKGRVKGATNPVVELFEDEAGGVYEVEENLVEAFIASGNFVAVSG</sequence>
<protein>
    <submittedName>
        <fullName evidence="1">Uncharacterized protein</fullName>
    </submittedName>
</protein>
<accession>A0A0F8WM50</accession>